<dbReference type="GO" id="GO:0005737">
    <property type="term" value="C:cytoplasm"/>
    <property type="evidence" value="ECO:0007669"/>
    <property type="project" value="UniProtKB-SubCell"/>
</dbReference>
<sequence>MKNNVNRELPDDVMSALDYKPYETTNIGNPDIQRVAPSVHVQTGDDKLVDSIEDVVKATVKDGMTISFHHHFRNGDFVFNKVMRVIIDAGIKNLTLAPSSLTGVMNDMVIEAIKAGTVTNITSSGMRGSLGDFVSHGNLKNPVIFRSHGDRARAIEHGDIKIDVAFLGVPNADKLGNANGMDGKAVFGSLGYALMDAQYANKVVLLTDNLMPYPNTPASIKQTQVDYVVQVDQVGDPDKIGSGATRFTKDPKELKIASTVNDVIVNSPYFKDGFSFQTGSGGAALAVTRYLRQAMIDNKIKASFALGGITKPTTDLLNEGLIDRVMDVQDFDKGAADSMHTNPKQQEIDASWYADPDNKGAMVDQLDVVILSALEIDTKFNVNVMTGSDGVIRGAVGGHQDAATAKLTIISAPLVRGRIATVVPDVTTVVTPGDSIDVLVTEYGIAINPKRKDLQESLGHLAGVPVYTIDELQKMAAAKVGTPKPLEFTDRTVALVEYRDGSVIDAIHEVKD</sequence>
<dbReference type="EMBL" id="WEZT01000040">
    <property type="protein sequence ID" value="MYV06374.1"/>
    <property type="molecule type" value="Genomic_DNA"/>
</dbReference>
<dbReference type="EC" id="4.1.3.6" evidence="1"/>
<dbReference type="EC" id="2.8.3.10" evidence="1"/>
<protein>
    <recommendedName>
        <fullName evidence="1">Citrate lyase alpha chain</fullName>
        <shortName evidence="1">Citrase alpha chain</shortName>
        <ecNumber evidence="1">2.8.3.10</ecNumber>
        <ecNumber evidence="1">4.1.3.6</ecNumber>
    </recommendedName>
    <alternativeName>
        <fullName evidence="1">Citrate (pro-3S)-lyase alpha chain</fullName>
    </alternativeName>
    <alternativeName>
        <fullName evidence="1">Citrate CoA-transferase subunit</fullName>
    </alternativeName>
</protein>
<evidence type="ECO:0000313" key="3">
    <source>
        <dbReference type="Proteomes" id="UP000480570"/>
    </source>
</evidence>
<comment type="catalytic activity">
    <reaction evidence="1">
        <text>citrate = oxaloacetate + acetate</text>
        <dbReference type="Rhea" id="RHEA:10760"/>
        <dbReference type="ChEBI" id="CHEBI:16452"/>
        <dbReference type="ChEBI" id="CHEBI:16947"/>
        <dbReference type="ChEBI" id="CHEBI:30089"/>
        <dbReference type="EC" id="4.1.3.6"/>
    </reaction>
</comment>
<dbReference type="GO" id="GO:0008815">
    <property type="term" value="F:citrate (pro-3S)-lyase activity"/>
    <property type="evidence" value="ECO:0007669"/>
    <property type="project" value="UniProtKB-UniRule"/>
</dbReference>
<gene>
    <name evidence="2" type="primary">citF</name>
    <name evidence="2" type="ORF">GB992_11200</name>
</gene>
<dbReference type="NCBIfam" id="TIGR01584">
    <property type="entry name" value="citF"/>
    <property type="match status" value="1"/>
</dbReference>
<dbReference type="AlphaFoldDB" id="A0A7C9IW78"/>
<dbReference type="SUPFAM" id="SSF100950">
    <property type="entry name" value="NagB/RpiA/CoA transferase-like"/>
    <property type="match status" value="2"/>
</dbReference>
<dbReference type="PANTHER" id="PTHR40596:SF1">
    <property type="entry name" value="CITRATE LYASE ALPHA CHAIN"/>
    <property type="match status" value="1"/>
</dbReference>
<comment type="subcellular location">
    <subcellularLocation>
        <location evidence="1">Cytoplasm</location>
    </subcellularLocation>
</comment>
<dbReference type="PIRSF" id="PIRSF009451">
    <property type="entry name" value="Citrt_lyas_alpha"/>
    <property type="match status" value="1"/>
</dbReference>
<evidence type="ECO:0000256" key="1">
    <source>
        <dbReference type="PIRNR" id="PIRNR009451"/>
    </source>
</evidence>
<comment type="caution">
    <text evidence="2">The sequence shown here is derived from an EMBL/GenBank/DDBJ whole genome shotgun (WGS) entry which is preliminary data.</text>
</comment>
<comment type="catalytic activity">
    <reaction evidence="1">
        <text>citrate + acetyl-CoA = (3S)-citryl-CoA + acetate</text>
        <dbReference type="Rhea" id="RHEA:19405"/>
        <dbReference type="ChEBI" id="CHEBI:16947"/>
        <dbReference type="ChEBI" id="CHEBI:30089"/>
        <dbReference type="ChEBI" id="CHEBI:57288"/>
        <dbReference type="ChEBI" id="CHEBI:57321"/>
        <dbReference type="EC" id="2.8.3.10"/>
    </reaction>
</comment>
<dbReference type="GO" id="GO:0008814">
    <property type="term" value="F:citrate CoA-transferase activity"/>
    <property type="evidence" value="ECO:0007669"/>
    <property type="project" value="UniProtKB-UniRule"/>
</dbReference>
<accession>A0A7C9IW78</accession>
<organism evidence="2 3">
    <name type="scientific">Furfurilactobacillus rossiae</name>
    <dbReference type="NCBI Taxonomy" id="231049"/>
    <lineage>
        <taxon>Bacteria</taxon>
        <taxon>Bacillati</taxon>
        <taxon>Bacillota</taxon>
        <taxon>Bacilli</taxon>
        <taxon>Lactobacillales</taxon>
        <taxon>Lactobacillaceae</taxon>
        <taxon>Furfurilactobacillus</taxon>
    </lineage>
</organism>
<evidence type="ECO:0000313" key="2">
    <source>
        <dbReference type="EMBL" id="MYV06374.1"/>
    </source>
</evidence>
<reference evidence="2 3" key="1">
    <citation type="journal article" date="2019" name="Appl. Environ. Microbiol.">
        <title>Genetic determinants of hydroxycinnamic acid metabolism in heterofermentative lactobacilli.</title>
        <authorList>
            <person name="Gaur G."/>
            <person name="Oh J.H."/>
            <person name="Filannino P."/>
            <person name="Gobbetti M."/>
            <person name="van Pijkeren J.P."/>
            <person name="Ganzle M.G."/>
        </authorList>
    </citation>
    <scope>NUCLEOTIDE SEQUENCE [LARGE SCALE GENOMIC DNA]</scope>
    <source>
        <strain evidence="2 3">FUA3583</strain>
    </source>
</reference>
<dbReference type="InterPro" id="IPR006472">
    <property type="entry name" value="Citrate_lyase_asu"/>
</dbReference>
<keyword evidence="1" id="KW-0963">Cytoplasm</keyword>
<name>A0A7C9IW78_9LACO</name>
<keyword evidence="1 2" id="KW-0808">Transferase</keyword>
<proteinExistence type="predicted"/>
<dbReference type="PANTHER" id="PTHR40596">
    <property type="entry name" value="CITRATE LYASE ALPHA CHAIN"/>
    <property type="match status" value="1"/>
</dbReference>
<keyword evidence="1 2" id="KW-0456">Lyase</keyword>
<dbReference type="InterPro" id="IPR037171">
    <property type="entry name" value="NagB/RpiA_transferase-like"/>
</dbReference>
<dbReference type="Proteomes" id="UP000480570">
    <property type="component" value="Unassembled WGS sequence"/>
</dbReference>
<dbReference type="GO" id="GO:0009346">
    <property type="term" value="C:ATP-independent citrate lyase complex"/>
    <property type="evidence" value="ECO:0007669"/>
    <property type="project" value="UniProtKB-UniRule"/>
</dbReference>
<dbReference type="Gene3D" id="3.40.1080.10">
    <property type="entry name" value="Glutaconate Coenzyme A-transferase"/>
    <property type="match status" value="2"/>
</dbReference>
<dbReference type="Pfam" id="PF04223">
    <property type="entry name" value="CitF"/>
    <property type="match status" value="1"/>
</dbReference>
<dbReference type="RefSeq" id="WP_161002481.1">
    <property type="nucleotide sequence ID" value="NZ_CP185253.1"/>
</dbReference>
<dbReference type="GO" id="GO:0006084">
    <property type="term" value="P:acetyl-CoA metabolic process"/>
    <property type="evidence" value="ECO:0007669"/>
    <property type="project" value="UniProtKB-UniRule"/>
</dbReference>